<evidence type="ECO:0000313" key="3">
    <source>
        <dbReference type="EMBL" id="MFI6501211.1"/>
    </source>
</evidence>
<accession>A0ABW7YZ68</accession>
<evidence type="ECO:0000256" key="1">
    <source>
        <dbReference type="ARBA" id="ARBA00022603"/>
    </source>
</evidence>
<keyword evidence="2" id="KW-0808">Transferase</keyword>
<sequence length="264" mass="30545">MKTEHLHGVKETLLFTLYFRALDYASKDPIVGDKWAADILRRISYRRWKVVMASGDRYLGLMRARKMDDWTTAFLAAHPRATVVHLGCGLDSRAFRLDVPPGVHWYDVDYPEVIELRERLYPERDGYTTVPTSVTAPGWLEQIPADDCRPVLVIAEGLLMYLREADVYPLLRRVTGRFSHGELIFDSISPWLAATARPLGYRLWGLKHPAVVQQRDVRLTLLEHMPTIWDVSRIPEPLFRALYRVPAFRDTLHLQRFRIGADHA</sequence>
<dbReference type="Pfam" id="PF04072">
    <property type="entry name" value="LCM"/>
    <property type="match status" value="1"/>
</dbReference>
<evidence type="ECO:0000313" key="4">
    <source>
        <dbReference type="Proteomes" id="UP001612741"/>
    </source>
</evidence>
<evidence type="ECO:0000256" key="2">
    <source>
        <dbReference type="ARBA" id="ARBA00022679"/>
    </source>
</evidence>
<dbReference type="InterPro" id="IPR007213">
    <property type="entry name" value="Ppm1/Ppm2/Tcmp"/>
</dbReference>
<dbReference type="PANTHER" id="PTHR43619:SF2">
    <property type="entry name" value="S-ADENOSYL-L-METHIONINE-DEPENDENT METHYLTRANSFERASES SUPERFAMILY PROTEIN"/>
    <property type="match status" value="1"/>
</dbReference>
<name>A0ABW7YZ68_9ACTN</name>
<keyword evidence="4" id="KW-1185">Reference proteome</keyword>
<reference evidence="3 4" key="1">
    <citation type="submission" date="2024-10" db="EMBL/GenBank/DDBJ databases">
        <title>The Natural Products Discovery Center: Release of the First 8490 Sequenced Strains for Exploring Actinobacteria Biosynthetic Diversity.</title>
        <authorList>
            <person name="Kalkreuter E."/>
            <person name="Kautsar S.A."/>
            <person name="Yang D."/>
            <person name="Bader C.D."/>
            <person name="Teijaro C.N."/>
            <person name="Fluegel L."/>
            <person name="Davis C.M."/>
            <person name="Simpson J.R."/>
            <person name="Lauterbach L."/>
            <person name="Steele A.D."/>
            <person name="Gui C."/>
            <person name="Meng S."/>
            <person name="Li G."/>
            <person name="Viehrig K."/>
            <person name="Ye F."/>
            <person name="Su P."/>
            <person name="Kiefer A.F."/>
            <person name="Nichols A."/>
            <person name="Cepeda A.J."/>
            <person name="Yan W."/>
            <person name="Fan B."/>
            <person name="Jiang Y."/>
            <person name="Adhikari A."/>
            <person name="Zheng C.-J."/>
            <person name="Schuster L."/>
            <person name="Cowan T.M."/>
            <person name="Smanski M.J."/>
            <person name="Chevrette M.G."/>
            <person name="De Carvalho L.P.S."/>
            <person name="Shen B."/>
        </authorList>
    </citation>
    <scope>NUCLEOTIDE SEQUENCE [LARGE SCALE GENOMIC DNA]</scope>
    <source>
        <strain evidence="3 4">NPDC050545</strain>
    </source>
</reference>
<dbReference type="Gene3D" id="3.40.50.150">
    <property type="entry name" value="Vaccinia Virus protein VP39"/>
    <property type="match status" value="1"/>
</dbReference>
<comment type="caution">
    <text evidence="3">The sequence shown here is derived from an EMBL/GenBank/DDBJ whole genome shotgun (WGS) entry which is preliminary data.</text>
</comment>
<proteinExistence type="predicted"/>
<keyword evidence="1 3" id="KW-0489">Methyltransferase</keyword>
<dbReference type="GO" id="GO:0008168">
    <property type="term" value="F:methyltransferase activity"/>
    <property type="evidence" value="ECO:0007669"/>
    <property type="project" value="UniProtKB-KW"/>
</dbReference>
<dbReference type="SUPFAM" id="SSF53335">
    <property type="entry name" value="S-adenosyl-L-methionine-dependent methyltransferases"/>
    <property type="match status" value="1"/>
</dbReference>
<dbReference type="PANTHER" id="PTHR43619">
    <property type="entry name" value="S-ADENOSYL-L-METHIONINE-DEPENDENT METHYLTRANSFERASE YKTD-RELATED"/>
    <property type="match status" value="1"/>
</dbReference>
<dbReference type="EMBL" id="JBITGY010000007">
    <property type="protein sequence ID" value="MFI6501211.1"/>
    <property type="molecule type" value="Genomic_DNA"/>
</dbReference>
<dbReference type="RefSeq" id="WP_397085581.1">
    <property type="nucleotide sequence ID" value="NZ_JBITGY010000007.1"/>
</dbReference>
<gene>
    <name evidence="3" type="ORF">ACIBG2_27805</name>
</gene>
<dbReference type="Proteomes" id="UP001612741">
    <property type="component" value="Unassembled WGS sequence"/>
</dbReference>
<organism evidence="3 4">
    <name type="scientific">Nonomuraea typhae</name>
    <dbReference type="NCBI Taxonomy" id="2603600"/>
    <lineage>
        <taxon>Bacteria</taxon>
        <taxon>Bacillati</taxon>
        <taxon>Actinomycetota</taxon>
        <taxon>Actinomycetes</taxon>
        <taxon>Streptosporangiales</taxon>
        <taxon>Streptosporangiaceae</taxon>
        <taxon>Nonomuraea</taxon>
    </lineage>
</organism>
<dbReference type="GO" id="GO:0032259">
    <property type="term" value="P:methylation"/>
    <property type="evidence" value="ECO:0007669"/>
    <property type="project" value="UniProtKB-KW"/>
</dbReference>
<dbReference type="InterPro" id="IPR029063">
    <property type="entry name" value="SAM-dependent_MTases_sf"/>
</dbReference>
<protein>
    <submittedName>
        <fullName evidence="3">Class I SAM-dependent methyltransferase</fullName>
    </submittedName>
</protein>